<evidence type="ECO:0000313" key="3">
    <source>
        <dbReference type="Proteomes" id="UP000017805"/>
    </source>
</evidence>
<dbReference type="Proteomes" id="UP000017805">
    <property type="component" value="Chromosome"/>
</dbReference>
<evidence type="ECO:0000313" key="2">
    <source>
        <dbReference type="EMBL" id="AGX02702.1"/>
    </source>
</evidence>
<reference evidence="2 3" key="1">
    <citation type="submission" date="2013-07" db="EMBL/GenBank/DDBJ databases">
        <title>Complete genome sequence of Bacillus infantis NRRL B-14911 that has potential to induce cardiac disease by antigenic mimicry.</title>
        <authorList>
            <person name="Massilamany C."/>
            <person name="Smith T.P.L."/>
            <person name="Loy J.D."/>
            <person name="Barletta R."/>
            <person name="Reddy J."/>
        </authorList>
    </citation>
    <scope>NUCLEOTIDE SEQUENCE [LARGE SCALE GENOMIC DNA]</scope>
    <source>
        <strain evidence="2 3">NRRL B-14911</strain>
    </source>
</reference>
<proteinExistence type="predicted"/>
<gene>
    <name evidence="2" type="ORF">N288_03705</name>
</gene>
<evidence type="ECO:0000256" key="1">
    <source>
        <dbReference type="SAM" id="Phobius"/>
    </source>
</evidence>
<keyword evidence="1" id="KW-1133">Transmembrane helix</keyword>
<keyword evidence="1" id="KW-0472">Membrane</keyword>
<dbReference type="AlphaFoldDB" id="U5L7V6"/>
<feature type="transmembrane region" description="Helical" evidence="1">
    <location>
        <begin position="12"/>
        <end position="31"/>
    </location>
</feature>
<keyword evidence="1" id="KW-0812">Transmembrane</keyword>
<keyword evidence="3" id="KW-1185">Reference proteome</keyword>
<organism evidence="2 3">
    <name type="scientific">Bacillus infantis NRRL B-14911</name>
    <dbReference type="NCBI Taxonomy" id="1367477"/>
    <lineage>
        <taxon>Bacteria</taxon>
        <taxon>Bacillati</taxon>
        <taxon>Bacillota</taxon>
        <taxon>Bacilli</taxon>
        <taxon>Bacillales</taxon>
        <taxon>Bacillaceae</taxon>
        <taxon>Bacillus</taxon>
    </lineage>
</organism>
<dbReference type="KEGG" id="bif:N288_03705"/>
<dbReference type="STRING" id="1367477.N288_03705"/>
<dbReference type="HOGENOM" id="CLU_178265_0_0_9"/>
<sequence length="69" mass="7587">MAVICEFRRIFAGFLIYLRVLGYICDFAGFIYEFPIIFATWGGGGGSVERAAGWMGAAAGRILATFSFY</sequence>
<name>U5L7V6_9BACI</name>
<dbReference type="EMBL" id="CP006643">
    <property type="protein sequence ID" value="AGX02702.1"/>
    <property type="molecule type" value="Genomic_DNA"/>
</dbReference>
<protein>
    <submittedName>
        <fullName evidence="2">Uncharacterized protein</fullName>
    </submittedName>
</protein>
<accession>U5L7V6</accession>